<keyword evidence="1" id="KW-1133">Transmembrane helix</keyword>
<feature type="transmembrane region" description="Helical" evidence="1">
    <location>
        <begin position="20"/>
        <end position="44"/>
    </location>
</feature>
<evidence type="ECO:0000256" key="1">
    <source>
        <dbReference type="SAM" id="Phobius"/>
    </source>
</evidence>
<evidence type="ECO:0000313" key="2">
    <source>
        <dbReference type="EMBL" id="ORA36917.1"/>
    </source>
</evidence>
<name>A0A1X0B3L6_9MYCO</name>
<dbReference type="Proteomes" id="UP000192448">
    <property type="component" value="Unassembled WGS sequence"/>
</dbReference>
<dbReference type="AlphaFoldDB" id="A0A1X0B3L6"/>
<reference evidence="2 3" key="1">
    <citation type="submission" date="2017-02" db="EMBL/GenBank/DDBJ databases">
        <title>The new phylogeny of genus Mycobacterium.</title>
        <authorList>
            <person name="Tortoli E."/>
            <person name="Trovato A."/>
            <person name="Cirillo D.M."/>
        </authorList>
    </citation>
    <scope>NUCLEOTIDE SEQUENCE [LARGE SCALE GENOMIC DNA]</scope>
    <source>
        <strain evidence="2 3">RW6</strain>
    </source>
</reference>
<keyword evidence="1" id="KW-0812">Transmembrane</keyword>
<keyword evidence="3" id="KW-1185">Reference proteome</keyword>
<dbReference type="EMBL" id="MVHF01000007">
    <property type="protein sequence ID" value="ORA36917.1"/>
    <property type="molecule type" value="Genomic_DNA"/>
</dbReference>
<dbReference type="STRING" id="1927124.BST13_09425"/>
<feature type="transmembrane region" description="Helical" evidence="1">
    <location>
        <begin position="64"/>
        <end position="84"/>
    </location>
</feature>
<dbReference type="RefSeq" id="WP_083162957.1">
    <property type="nucleotide sequence ID" value="NZ_MVHF01000007.1"/>
</dbReference>
<organism evidence="2 3">
    <name type="scientific">Mycobacterium aquaticum</name>
    <dbReference type="NCBI Taxonomy" id="1927124"/>
    <lineage>
        <taxon>Bacteria</taxon>
        <taxon>Bacillati</taxon>
        <taxon>Actinomycetota</taxon>
        <taxon>Actinomycetes</taxon>
        <taxon>Mycobacteriales</taxon>
        <taxon>Mycobacteriaceae</taxon>
        <taxon>Mycobacterium</taxon>
    </lineage>
</organism>
<evidence type="ECO:0000313" key="3">
    <source>
        <dbReference type="Proteomes" id="UP000192448"/>
    </source>
</evidence>
<keyword evidence="1" id="KW-0472">Membrane</keyword>
<gene>
    <name evidence="2" type="ORF">BST13_09425</name>
</gene>
<dbReference type="OrthoDB" id="4735543at2"/>
<protein>
    <submittedName>
        <fullName evidence="2">Uncharacterized protein</fullName>
    </submittedName>
</protein>
<sequence length="86" mass="9321">MSQQANEPYDPLRLCVYATVALLAWLVGPVMVAVFAGLGLIGYIRARRAGLQHSKCALRDTRLVIAYLGVIALVAVAATVNNLWPR</sequence>
<accession>A0A1X0B3L6</accession>
<proteinExistence type="predicted"/>
<comment type="caution">
    <text evidence="2">The sequence shown here is derived from an EMBL/GenBank/DDBJ whole genome shotgun (WGS) entry which is preliminary data.</text>
</comment>